<organism evidence="9 10">
    <name type="scientific">Malus baccata</name>
    <name type="common">Siberian crab apple</name>
    <name type="synonym">Pyrus baccata</name>
    <dbReference type="NCBI Taxonomy" id="106549"/>
    <lineage>
        <taxon>Eukaryota</taxon>
        <taxon>Viridiplantae</taxon>
        <taxon>Streptophyta</taxon>
        <taxon>Embryophyta</taxon>
        <taxon>Tracheophyta</taxon>
        <taxon>Spermatophyta</taxon>
        <taxon>Magnoliopsida</taxon>
        <taxon>eudicotyledons</taxon>
        <taxon>Gunneridae</taxon>
        <taxon>Pentapetalae</taxon>
        <taxon>rosids</taxon>
        <taxon>fabids</taxon>
        <taxon>Rosales</taxon>
        <taxon>Rosaceae</taxon>
        <taxon>Amygdaloideae</taxon>
        <taxon>Maleae</taxon>
        <taxon>Malus</taxon>
    </lineage>
</organism>
<feature type="region of interest" description="Disordered" evidence="8">
    <location>
        <begin position="31"/>
        <end position="75"/>
    </location>
</feature>
<evidence type="ECO:0000256" key="4">
    <source>
        <dbReference type="ARBA" id="ARBA00022525"/>
    </source>
</evidence>
<dbReference type="GO" id="GO:0005576">
    <property type="term" value="C:extracellular region"/>
    <property type="evidence" value="ECO:0007669"/>
    <property type="project" value="UniProtKB-SubCell"/>
</dbReference>
<dbReference type="AlphaFoldDB" id="A0A540LFM2"/>
<dbReference type="PANTHER" id="PTHR33109:SF74">
    <property type="entry name" value="EPIDERMAL PATTERNING FACTOR-LIKE PROTEIN"/>
    <property type="match status" value="1"/>
</dbReference>
<name>A0A540LFM2_MALBA</name>
<evidence type="ECO:0000256" key="3">
    <source>
        <dbReference type="ARBA" id="ARBA00022473"/>
    </source>
</evidence>
<proteinExistence type="inferred from homology"/>
<accession>A0A540LFM2</accession>
<protein>
    <recommendedName>
        <fullName evidence="7">Epidermal patterning factor-like protein</fullName>
    </recommendedName>
</protein>
<feature type="signal peptide" evidence="7">
    <location>
        <begin position="1"/>
        <end position="22"/>
    </location>
</feature>
<comment type="similarity">
    <text evidence="2 7">Belongs to the plant cysteine rich small secretory peptide family. Epidermal patterning factor subfamily.</text>
</comment>
<keyword evidence="4 7" id="KW-0964">Secreted</keyword>
<keyword evidence="3 7" id="KW-0217">Developmental protein</keyword>
<dbReference type="EMBL" id="VIEB01000610">
    <property type="protein sequence ID" value="TQD85129.1"/>
    <property type="molecule type" value="Genomic_DNA"/>
</dbReference>
<evidence type="ECO:0000256" key="5">
    <source>
        <dbReference type="ARBA" id="ARBA00022729"/>
    </source>
</evidence>
<dbReference type="PANTHER" id="PTHR33109">
    <property type="entry name" value="EPIDERMAL PATTERNING FACTOR-LIKE PROTEIN 4"/>
    <property type="match status" value="1"/>
</dbReference>
<feature type="chain" id="PRO_5027166380" description="Epidermal patterning factor-like protein" evidence="7">
    <location>
        <begin position="23"/>
        <end position="122"/>
    </location>
</feature>
<dbReference type="Pfam" id="PF17181">
    <property type="entry name" value="EPF"/>
    <property type="match status" value="1"/>
</dbReference>
<evidence type="ECO:0000313" key="10">
    <source>
        <dbReference type="Proteomes" id="UP000315295"/>
    </source>
</evidence>
<gene>
    <name evidence="9" type="ORF">C1H46_029303</name>
</gene>
<dbReference type="GO" id="GO:0010052">
    <property type="term" value="P:guard cell differentiation"/>
    <property type="evidence" value="ECO:0007669"/>
    <property type="project" value="UniProtKB-UniRule"/>
</dbReference>
<evidence type="ECO:0000256" key="1">
    <source>
        <dbReference type="ARBA" id="ARBA00004613"/>
    </source>
</evidence>
<keyword evidence="10" id="KW-1185">Reference proteome</keyword>
<reference evidence="9 10" key="1">
    <citation type="journal article" date="2019" name="G3 (Bethesda)">
        <title>Sequencing of a Wild Apple (Malus baccata) Genome Unravels the Differences Between Cultivated and Wild Apple Species Regarding Disease Resistance and Cold Tolerance.</title>
        <authorList>
            <person name="Chen X."/>
        </authorList>
    </citation>
    <scope>NUCLEOTIDE SEQUENCE [LARGE SCALE GENOMIC DNA]</scope>
    <source>
        <strain evidence="10">cv. Shandingzi</strain>
        <tissue evidence="9">Leaves</tissue>
    </source>
</reference>
<comment type="caution">
    <text evidence="9">The sequence shown here is derived from an EMBL/GenBank/DDBJ whole genome shotgun (WGS) entry which is preliminary data.</text>
</comment>
<comment type="function">
    <text evidence="7">Controls stomatal patterning.</text>
</comment>
<dbReference type="STRING" id="106549.A0A540LFM2"/>
<evidence type="ECO:0000313" key="9">
    <source>
        <dbReference type="EMBL" id="TQD85129.1"/>
    </source>
</evidence>
<dbReference type="InterPro" id="IPR039455">
    <property type="entry name" value="EPFL"/>
</dbReference>
<keyword evidence="5 7" id="KW-0732">Signal</keyword>
<comment type="subcellular location">
    <subcellularLocation>
        <location evidence="1 7">Secreted</location>
    </subcellularLocation>
</comment>
<sequence length="122" mass="13671">MKRKTCCIILVATLLCWVSVTSRPFASYDAPHQQANQTEKNPYSQGATFDSKQGVEEGMGGRRYRGLSRLGSRPPNCEHKCGSCEPCVPVQTPRTTDHFGLQYTNYEPEGWRCKCGSTFFTP</sequence>
<evidence type="ECO:0000256" key="2">
    <source>
        <dbReference type="ARBA" id="ARBA00008127"/>
    </source>
</evidence>
<evidence type="ECO:0000256" key="6">
    <source>
        <dbReference type="ARBA" id="ARBA00023157"/>
    </source>
</evidence>
<evidence type="ECO:0000256" key="7">
    <source>
        <dbReference type="RuleBase" id="RU367102"/>
    </source>
</evidence>
<keyword evidence="6" id="KW-1015">Disulfide bond</keyword>
<evidence type="ECO:0000256" key="8">
    <source>
        <dbReference type="SAM" id="MobiDB-lite"/>
    </source>
</evidence>
<dbReference type="Proteomes" id="UP000315295">
    <property type="component" value="Unassembled WGS sequence"/>
</dbReference>
<feature type="compositionally biased region" description="Polar residues" evidence="8">
    <location>
        <begin position="33"/>
        <end position="51"/>
    </location>
</feature>